<organism evidence="1">
    <name type="scientific">marine sediment metagenome</name>
    <dbReference type="NCBI Taxonomy" id="412755"/>
    <lineage>
        <taxon>unclassified sequences</taxon>
        <taxon>metagenomes</taxon>
        <taxon>ecological metagenomes</taxon>
    </lineage>
</organism>
<accession>X0ZKP0</accession>
<dbReference type="EMBL" id="BART01004381">
    <property type="protein sequence ID" value="GAG70225.1"/>
    <property type="molecule type" value="Genomic_DNA"/>
</dbReference>
<proteinExistence type="predicted"/>
<gene>
    <name evidence="1" type="ORF">S01H4_11046</name>
</gene>
<evidence type="ECO:0000313" key="1">
    <source>
        <dbReference type="EMBL" id="GAG70225.1"/>
    </source>
</evidence>
<name>X0ZKP0_9ZZZZ</name>
<feature type="non-terminal residue" evidence="1">
    <location>
        <position position="1"/>
    </location>
</feature>
<protein>
    <submittedName>
        <fullName evidence="1">Uncharacterized protein</fullName>
    </submittedName>
</protein>
<sequence length="36" mass="4099">SKEQFFLTDINCGPNFNYIKGGHKIVADFLLKQAKI</sequence>
<comment type="caution">
    <text evidence="1">The sequence shown here is derived from an EMBL/GenBank/DDBJ whole genome shotgun (WGS) entry which is preliminary data.</text>
</comment>
<reference evidence="1" key="1">
    <citation type="journal article" date="2014" name="Front. Microbiol.">
        <title>High frequency of phylogenetically diverse reductive dehalogenase-homologous genes in deep subseafloor sedimentary metagenomes.</title>
        <authorList>
            <person name="Kawai M."/>
            <person name="Futagami T."/>
            <person name="Toyoda A."/>
            <person name="Takaki Y."/>
            <person name="Nishi S."/>
            <person name="Hori S."/>
            <person name="Arai W."/>
            <person name="Tsubouchi T."/>
            <person name="Morono Y."/>
            <person name="Uchiyama I."/>
            <person name="Ito T."/>
            <person name="Fujiyama A."/>
            <person name="Inagaki F."/>
            <person name="Takami H."/>
        </authorList>
    </citation>
    <scope>NUCLEOTIDE SEQUENCE</scope>
    <source>
        <strain evidence="1">Expedition CK06-06</strain>
    </source>
</reference>
<dbReference type="AlphaFoldDB" id="X0ZKP0"/>